<evidence type="ECO:0000313" key="3">
    <source>
        <dbReference type="EMBL" id="MPN11899.1"/>
    </source>
</evidence>
<dbReference type="GO" id="GO:0004081">
    <property type="term" value="F:bis(5'-nucleosyl)-tetraphosphatase (asymmetrical) activity"/>
    <property type="evidence" value="ECO:0007669"/>
    <property type="project" value="TreeGrafter"/>
</dbReference>
<organism evidence="3">
    <name type="scientific">bioreactor metagenome</name>
    <dbReference type="NCBI Taxonomy" id="1076179"/>
    <lineage>
        <taxon>unclassified sequences</taxon>
        <taxon>metagenomes</taxon>
        <taxon>ecological metagenomes</taxon>
    </lineage>
</organism>
<protein>
    <submittedName>
        <fullName evidence="3">Diadenosine hexaphosphate hydrolase</fullName>
        <ecNumber evidence="3">3.6.1.61</ecNumber>
    </submittedName>
</protein>
<proteinExistence type="predicted"/>
<dbReference type="EC" id="3.6.1.61" evidence="3"/>
<gene>
    <name evidence="3" type="primary">ndx1_7</name>
    <name evidence="3" type="ORF">SDC9_159208</name>
</gene>
<dbReference type="PROSITE" id="PS51462">
    <property type="entry name" value="NUDIX"/>
    <property type="match status" value="1"/>
</dbReference>
<dbReference type="PRINTS" id="PR00502">
    <property type="entry name" value="NUDIXFAMILY"/>
</dbReference>
<evidence type="ECO:0000259" key="2">
    <source>
        <dbReference type="PROSITE" id="PS51462"/>
    </source>
</evidence>
<dbReference type="Pfam" id="PF00293">
    <property type="entry name" value="NUDIX"/>
    <property type="match status" value="1"/>
</dbReference>
<dbReference type="GO" id="GO:0006167">
    <property type="term" value="P:AMP biosynthetic process"/>
    <property type="evidence" value="ECO:0007669"/>
    <property type="project" value="TreeGrafter"/>
</dbReference>
<evidence type="ECO:0000256" key="1">
    <source>
        <dbReference type="ARBA" id="ARBA00022801"/>
    </source>
</evidence>
<name>A0A645FEX6_9ZZZZ</name>
<dbReference type="GO" id="GO:0006754">
    <property type="term" value="P:ATP biosynthetic process"/>
    <property type="evidence" value="ECO:0007669"/>
    <property type="project" value="TreeGrafter"/>
</dbReference>
<dbReference type="InterPro" id="IPR051325">
    <property type="entry name" value="Nudix_hydrolase_domain"/>
</dbReference>
<dbReference type="SUPFAM" id="SSF55811">
    <property type="entry name" value="Nudix"/>
    <property type="match status" value="1"/>
</dbReference>
<keyword evidence="1 3" id="KW-0378">Hydrolase</keyword>
<dbReference type="InterPro" id="IPR015797">
    <property type="entry name" value="NUDIX_hydrolase-like_dom_sf"/>
</dbReference>
<dbReference type="EMBL" id="VSSQ01058170">
    <property type="protein sequence ID" value="MPN11899.1"/>
    <property type="molecule type" value="Genomic_DNA"/>
</dbReference>
<dbReference type="Gene3D" id="3.90.79.10">
    <property type="entry name" value="Nucleoside Triphosphate Pyrophosphohydrolase"/>
    <property type="match status" value="1"/>
</dbReference>
<dbReference type="InterPro" id="IPR020476">
    <property type="entry name" value="Nudix_hydrolase"/>
</dbReference>
<comment type="caution">
    <text evidence="3">The sequence shown here is derived from an EMBL/GenBank/DDBJ whole genome shotgun (WGS) entry which is preliminary data.</text>
</comment>
<dbReference type="InterPro" id="IPR020084">
    <property type="entry name" value="NUDIX_hydrolase_CS"/>
</dbReference>
<sequence>MIHEESAGGIIVYKGKVLVARNRFGNWVFPKGHLELNETAAEAALREVDEEVGLKAEIQEPIGQTHYQFSSAGKLHSKTVYWFWMRVKDPIYTLNRREGFVDAVFAPVEEVQAMLAHDNDRLLLDSIAERIKAEEKEILENNNHFI</sequence>
<dbReference type="PANTHER" id="PTHR21340">
    <property type="entry name" value="DIADENOSINE 5,5-P1,P4-TETRAPHOSPHATE PYROPHOSPHOHYDROLASE MUTT"/>
    <property type="match status" value="1"/>
</dbReference>
<feature type="domain" description="Nudix hydrolase" evidence="2">
    <location>
        <begin position="1"/>
        <end position="129"/>
    </location>
</feature>
<dbReference type="PANTHER" id="PTHR21340:SF0">
    <property type="entry name" value="BIS(5'-NUCLEOSYL)-TETRAPHOSPHATASE [ASYMMETRICAL]"/>
    <property type="match status" value="1"/>
</dbReference>
<dbReference type="InterPro" id="IPR000086">
    <property type="entry name" value="NUDIX_hydrolase_dom"/>
</dbReference>
<dbReference type="AlphaFoldDB" id="A0A645FEX6"/>
<dbReference type="CDD" id="cd03673">
    <property type="entry name" value="NUDIX_Ap6A_hydrolase"/>
    <property type="match status" value="1"/>
</dbReference>
<accession>A0A645FEX6</accession>
<reference evidence="3" key="1">
    <citation type="submission" date="2019-08" db="EMBL/GenBank/DDBJ databases">
        <authorList>
            <person name="Kucharzyk K."/>
            <person name="Murdoch R.W."/>
            <person name="Higgins S."/>
            <person name="Loffler F."/>
        </authorList>
    </citation>
    <scope>NUCLEOTIDE SEQUENCE</scope>
</reference>
<dbReference type="PROSITE" id="PS00893">
    <property type="entry name" value="NUDIX_BOX"/>
    <property type="match status" value="1"/>
</dbReference>